<organism evidence="2 3">
    <name type="scientific">Actinidia rufa</name>
    <dbReference type="NCBI Taxonomy" id="165716"/>
    <lineage>
        <taxon>Eukaryota</taxon>
        <taxon>Viridiplantae</taxon>
        <taxon>Streptophyta</taxon>
        <taxon>Embryophyta</taxon>
        <taxon>Tracheophyta</taxon>
        <taxon>Spermatophyta</taxon>
        <taxon>Magnoliopsida</taxon>
        <taxon>eudicotyledons</taxon>
        <taxon>Gunneridae</taxon>
        <taxon>Pentapetalae</taxon>
        <taxon>asterids</taxon>
        <taxon>Ericales</taxon>
        <taxon>Actinidiaceae</taxon>
        <taxon>Actinidia</taxon>
    </lineage>
</organism>
<dbReference type="EMBL" id="BJWL01000193">
    <property type="protein sequence ID" value="GFS33685.1"/>
    <property type="molecule type" value="Genomic_DNA"/>
</dbReference>
<evidence type="ECO:0000256" key="1">
    <source>
        <dbReference type="SAM" id="MobiDB-lite"/>
    </source>
</evidence>
<comment type="caution">
    <text evidence="2">The sequence shown here is derived from an EMBL/GenBank/DDBJ whole genome shotgun (WGS) entry which is preliminary data.</text>
</comment>
<accession>A0A7J0DGK0</accession>
<proteinExistence type="predicted"/>
<sequence>MATVEVVSATSALPEETKLEQPIKAEETTPEEVATLPPVVEPPAEEGKETETAAAPEELPVAPEPEAPVADVETEVVAEELVAKKESEESSPKVAPEPEPVEEESKETEDSTEAPMVGPELVTEAPEEEVGGGEEKPAQTEEEVGAV</sequence>
<feature type="compositionally biased region" description="Low complexity" evidence="1">
    <location>
        <begin position="52"/>
        <end position="61"/>
    </location>
</feature>
<protein>
    <submittedName>
        <fullName evidence="2">Uncharacterized protein</fullName>
    </submittedName>
</protein>
<evidence type="ECO:0000313" key="2">
    <source>
        <dbReference type="EMBL" id="GFS33685.1"/>
    </source>
</evidence>
<reference evidence="3" key="1">
    <citation type="submission" date="2019-07" db="EMBL/GenBank/DDBJ databases">
        <title>De Novo Assembly of kiwifruit Actinidia rufa.</title>
        <authorList>
            <person name="Sugita-Konishi S."/>
            <person name="Sato K."/>
            <person name="Mori E."/>
            <person name="Abe Y."/>
            <person name="Kisaki G."/>
            <person name="Hamano K."/>
            <person name="Suezawa K."/>
            <person name="Otani M."/>
            <person name="Fukuda T."/>
            <person name="Manabe T."/>
            <person name="Gomi K."/>
            <person name="Tabuchi M."/>
            <person name="Akimitsu K."/>
            <person name="Kataoka I."/>
        </authorList>
    </citation>
    <scope>NUCLEOTIDE SEQUENCE [LARGE SCALE GENOMIC DNA]</scope>
    <source>
        <strain evidence="3">cv. Fuchu</strain>
    </source>
</reference>
<evidence type="ECO:0000313" key="3">
    <source>
        <dbReference type="Proteomes" id="UP000585474"/>
    </source>
</evidence>
<dbReference type="AlphaFoldDB" id="A0A7J0DGK0"/>
<dbReference type="Proteomes" id="UP000585474">
    <property type="component" value="Unassembled WGS sequence"/>
</dbReference>
<feature type="compositionally biased region" description="Acidic residues" evidence="1">
    <location>
        <begin position="99"/>
        <end position="112"/>
    </location>
</feature>
<keyword evidence="3" id="KW-1185">Reference proteome</keyword>
<feature type="compositionally biased region" description="Basic and acidic residues" evidence="1">
    <location>
        <begin position="15"/>
        <end position="27"/>
    </location>
</feature>
<name>A0A7J0DGK0_9ERIC</name>
<feature type="region of interest" description="Disordered" evidence="1">
    <location>
        <begin position="1"/>
        <end position="147"/>
    </location>
</feature>
<gene>
    <name evidence="2" type="ORF">Acr_00g0030030</name>
</gene>
<feature type="compositionally biased region" description="Basic and acidic residues" evidence="1">
    <location>
        <begin position="81"/>
        <end position="91"/>
    </location>
</feature>